<dbReference type="PANTHER" id="PTHR30136:SF34">
    <property type="entry name" value="TRANSCRIPTIONAL REGULATOR"/>
    <property type="match status" value="1"/>
</dbReference>
<proteinExistence type="predicted"/>
<dbReference type="Proteomes" id="UP001500804">
    <property type="component" value="Unassembled WGS sequence"/>
</dbReference>
<evidence type="ECO:0000313" key="6">
    <source>
        <dbReference type="EMBL" id="GAA5112955.1"/>
    </source>
</evidence>
<keyword evidence="3" id="KW-0804">Transcription</keyword>
<feature type="domain" description="IclR-ED" evidence="5">
    <location>
        <begin position="80"/>
        <end position="265"/>
    </location>
</feature>
<dbReference type="InterPro" id="IPR014757">
    <property type="entry name" value="Tscrpt_reg_IclR_C"/>
</dbReference>
<keyword evidence="7" id="KW-1185">Reference proteome</keyword>
<accession>A0ABP9NE57</accession>
<dbReference type="EMBL" id="BAABJO010000003">
    <property type="protein sequence ID" value="GAA5112955.1"/>
    <property type="molecule type" value="Genomic_DNA"/>
</dbReference>
<evidence type="ECO:0000259" key="5">
    <source>
        <dbReference type="PROSITE" id="PS51078"/>
    </source>
</evidence>
<evidence type="ECO:0000256" key="3">
    <source>
        <dbReference type="ARBA" id="ARBA00023163"/>
    </source>
</evidence>
<gene>
    <name evidence="6" type="ORF">GCM10023320_07850</name>
</gene>
<evidence type="ECO:0000313" key="7">
    <source>
        <dbReference type="Proteomes" id="UP001500804"/>
    </source>
</evidence>
<dbReference type="PANTHER" id="PTHR30136">
    <property type="entry name" value="HELIX-TURN-HELIX TRANSCRIPTIONAL REGULATOR, ICLR FAMILY"/>
    <property type="match status" value="1"/>
</dbReference>
<comment type="caution">
    <text evidence="6">The sequence shown here is derived from an EMBL/GenBank/DDBJ whole genome shotgun (WGS) entry which is preliminary data.</text>
</comment>
<dbReference type="PROSITE" id="PS51077">
    <property type="entry name" value="HTH_ICLR"/>
    <property type="match status" value="1"/>
</dbReference>
<keyword evidence="2" id="KW-0238">DNA-binding</keyword>
<dbReference type="SUPFAM" id="SSF46785">
    <property type="entry name" value="Winged helix' DNA-binding domain"/>
    <property type="match status" value="1"/>
</dbReference>
<dbReference type="SMART" id="SM00346">
    <property type="entry name" value="HTH_ICLR"/>
    <property type="match status" value="1"/>
</dbReference>
<dbReference type="InterPro" id="IPR005471">
    <property type="entry name" value="Tscrpt_reg_IclR_N"/>
</dbReference>
<dbReference type="InterPro" id="IPR029016">
    <property type="entry name" value="GAF-like_dom_sf"/>
</dbReference>
<evidence type="ECO:0000256" key="1">
    <source>
        <dbReference type="ARBA" id="ARBA00023015"/>
    </source>
</evidence>
<dbReference type="InterPro" id="IPR036388">
    <property type="entry name" value="WH-like_DNA-bd_sf"/>
</dbReference>
<name>A0ABP9NE57_9PSEU</name>
<dbReference type="PROSITE" id="PS51078">
    <property type="entry name" value="ICLR_ED"/>
    <property type="match status" value="1"/>
</dbReference>
<protein>
    <submittedName>
        <fullName evidence="6">IclR family transcriptional regulator C-terminal domain-containing protein</fullName>
    </submittedName>
</protein>
<sequence length="284" mass="30594">MRTIDADSAPASRADFVASLAAGLRVLSAFTSDRPELGVGELARLLEMDKRRTQRLVSTLFEVGYLEQDPETRRYRPGVAVLTLGYAALQSLDLRQVARPHLVSLLDRFTQSVNLAVRVADHMVFVDCLRGDRYRLGVNVYVGDRVPIHLSSLGKAVLSALPPDECAAVVDRLVFDAVTPHSVRSSAELEGQLERARRRGYAAMDQETTIGVRSVAATVRSTDGRPVAAVNVAMPSPLMSMAELEESVAPAVVQVAARISRLLPPDTAARHATAVLGTGVSAQT</sequence>
<feature type="domain" description="HTH iclR-type" evidence="4">
    <location>
        <begin position="17"/>
        <end position="79"/>
    </location>
</feature>
<evidence type="ECO:0000256" key="2">
    <source>
        <dbReference type="ARBA" id="ARBA00023125"/>
    </source>
</evidence>
<evidence type="ECO:0000259" key="4">
    <source>
        <dbReference type="PROSITE" id="PS51077"/>
    </source>
</evidence>
<dbReference type="SUPFAM" id="SSF55781">
    <property type="entry name" value="GAF domain-like"/>
    <property type="match status" value="1"/>
</dbReference>
<organism evidence="6 7">
    <name type="scientific">Pseudonocardia adelaidensis</name>
    <dbReference type="NCBI Taxonomy" id="648754"/>
    <lineage>
        <taxon>Bacteria</taxon>
        <taxon>Bacillati</taxon>
        <taxon>Actinomycetota</taxon>
        <taxon>Actinomycetes</taxon>
        <taxon>Pseudonocardiales</taxon>
        <taxon>Pseudonocardiaceae</taxon>
        <taxon>Pseudonocardia</taxon>
    </lineage>
</organism>
<dbReference type="Pfam" id="PF01614">
    <property type="entry name" value="IclR_C"/>
    <property type="match status" value="1"/>
</dbReference>
<dbReference type="Pfam" id="PF09339">
    <property type="entry name" value="HTH_IclR"/>
    <property type="match status" value="1"/>
</dbReference>
<reference evidence="7" key="1">
    <citation type="journal article" date="2019" name="Int. J. Syst. Evol. Microbiol.">
        <title>The Global Catalogue of Microorganisms (GCM) 10K type strain sequencing project: providing services to taxonomists for standard genome sequencing and annotation.</title>
        <authorList>
            <consortium name="The Broad Institute Genomics Platform"/>
            <consortium name="The Broad Institute Genome Sequencing Center for Infectious Disease"/>
            <person name="Wu L."/>
            <person name="Ma J."/>
        </authorList>
    </citation>
    <scope>NUCLEOTIDE SEQUENCE [LARGE SCALE GENOMIC DNA]</scope>
    <source>
        <strain evidence="7">JCM 18302</strain>
    </source>
</reference>
<keyword evidence="1" id="KW-0805">Transcription regulation</keyword>
<dbReference type="InterPro" id="IPR036390">
    <property type="entry name" value="WH_DNA-bd_sf"/>
</dbReference>
<dbReference type="Gene3D" id="3.30.450.40">
    <property type="match status" value="1"/>
</dbReference>
<dbReference type="Gene3D" id="1.10.10.10">
    <property type="entry name" value="Winged helix-like DNA-binding domain superfamily/Winged helix DNA-binding domain"/>
    <property type="match status" value="1"/>
</dbReference>
<dbReference type="RefSeq" id="WP_345603356.1">
    <property type="nucleotide sequence ID" value="NZ_BAABJO010000003.1"/>
</dbReference>
<dbReference type="InterPro" id="IPR050707">
    <property type="entry name" value="HTH_MetabolicPath_Reg"/>
</dbReference>